<dbReference type="EMBL" id="MCFJ01000008">
    <property type="protein sequence ID" value="ORY63063.1"/>
    <property type="molecule type" value="Genomic_DNA"/>
</dbReference>
<name>A0A1Y2DUW7_9PEZI</name>
<protein>
    <submittedName>
        <fullName evidence="1">Uncharacterized protein</fullName>
    </submittedName>
</protein>
<comment type="caution">
    <text evidence="1">The sequence shown here is derived from an EMBL/GenBank/DDBJ whole genome shotgun (WGS) entry which is preliminary data.</text>
</comment>
<dbReference type="STRING" id="1141098.A0A1Y2DUW7"/>
<accession>A0A1Y2DUW7</accession>
<dbReference type="InParanoid" id="A0A1Y2DUW7"/>
<keyword evidence="2" id="KW-1185">Reference proteome</keyword>
<gene>
    <name evidence="1" type="ORF">BCR38DRAFT_435795</name>
</gene>
<evidence type="ECO:0000313" key="1">
    <source>
        <dbReference type="EMBL" id="ORY63063.1"/>
    </source>
</evidence>
<proteinExistence type="predicted"/>
<sequence>MRTGETLEATRLFSSFSPIVLLAAPLSSTLEAILDLHSTLACFDRTQSFLSRDSRHDPRFLIAAPWRINRHVLVPSLGMQLRDISFILVSGGTVAEVLCSKVFWERFLWPLAASGCLNLARRGVISLLFNHFNSELYQKGIPACGLQKDKS</sequence>
<organism evidence="1 2">
    <name type="scientific">Pseudomassariella vexata</name>
    <dbReference type="NCBI Taxonomy" id="1141098"/>
    <lineage>
        <taxon>Eukaryota</taxon>
        <taxon>Fungi</taxon>
        <taxon>Dikarya</taxon>
        <taxon>Ascomycota</taxon>
        <taxon>Pezizomycotina</taxon>
        <taxon>Sordariomycetes</taxon>
        <taxon>Xylariomycetidae</taxon>
        <taxon>Amphisphaeriales</taxon>
        <taxon>Pseudomassariaceae</taxon>
        <taxon>Pseudomassariella</taxon>
    </lineage>
</organism>
<dbReference type="RefSeq" id="XP_040714720.1">
    <property type="nucleotide sequence ID" value="XM_040860406.1"/>
</dbReference>
<dbReference type="GeneID" id="63776618"/>
<reference evidence="1 2" key="1">
    <citation type="submission" date="2016-07" db="EMBL/GenBank/DDBJ databases">
        <title>Pervasive Adenine N6-methylation of Active Genes in Fungi.</title>
        <authorList>
            <consortium name="DOE Joint Genome Institute"/>
            <person name="Mondo S.J."/>
            <person name="Dannebaum R.O."/>
            <person name="Kuo R.C."/>
            <person name="Labutti K."/>
            <person name="Haridas S."/>
            <person name="Kuo A."/>
            <person name="Salamov A."/>
            <person name="Ahrendt S.R."/>
            <person name="Lipzen A."/>
            <person name="Sullivan W."/>
            <person name="Andreopoulos W.B."/>
            <person name="Clum A."/>
            <person name="Lindquist E."/>
            <person name="Daum C."/>
            <person name="Ramamoorthy G.K."/>
            <person name="Gryganskyi A."/>
            <person name="Culley D."/>
            <person name="Magnuson J.K."/>
            <person name="James T.Y."/>
            <person name="O'Malley M.A."/>
            <person name="Stajich J.E."/>
            <person name="Spatafora J.W."/>
            <person name="Visel A."/>
            <person name="Grigoriev I.V."/>
        </authorList>
    </citation>
    <scope>NUCLEOTIDE SEQUENCE [LARGE SCALE GENOMIC DNA]</scope>
    <source>
        <strain evidence="1 2">CBS 129021</strain>
    </source>
</reference>
<dbReference type="AlphaFoldDB" id="A0A1Y2DUW7"/>
<dbReference type="Proteomes" id="UP000193689">
    <property type="component" value="Unassembled WGS sequence"/>
</dbReference>
<evidence type="ECO:0000313" key="2">
    <source>
        <dbReference type="Proteomes" id="UP000193689"/>
    </source>
</evidence>